<evidence type="ECO:0000313" key="5">
    <source>
        <dbReference type="Proteomes" id="UP000606922"/>
    </source>
</evidence>
<comment type="caution">
    <text evidence="4">The sequence shown here is derived from an EMBL/GenBank/DDBJ whole genome shotgun (WGS) entry which is preliminary data.</text>
</comment>
<dbReference type="SUPFAM" id="SSF55729">
    <property type="entry name" value="Acyl-CoA N-acyltransferases (Nat)"/>
    <property type="match status" value="1"/>
</dbReference>
<accession>A0A916WLP1</accession>
<dbReference type="PANTHER" id="PTHR43877:SF2">
    <property type="entry name" value="AMINOALKYLPHOSPHONATE N-ACETYLTRANSFERASE-RELATED"/>
    <property type="match status" value="1"/>
</dbReference>
<dbReference type="Pfam" id="PF00583">
    <property type="entry name" value="Acetyltransf_1"/>
    <property type="match status" value="1"/>
</dbReference>
<dbReference type="RefSeq" id="WP_188510963.1">
    <property type="nucleotide sequence ID" value="NZ_BMGB01000001.1"/>
</dbReference>
<sequence>MPTTITIEPPRQPDVLELMRLADEYALSLYPPEAYHKLDVAELEQPGVTLFVARDEGLAGIVALVDNGDGSAEVKRMFVAENHRGRGVAGALLGRLAEAAAAASVSVIRLETGWEQPDAIALYLKHGYVHIPNFGKYVGDESSVCMEKRLG</sequence>
<keyword evidence="1" id="KW-0808">Transferase</keyword>
<evidence type="ECO:0000256" key="2">
    <source>
        <dbReference type="ARBA" id="ARBA00023315"/>
    </source>
</evidence>
<dbReference type="GO" id="GO:0016747">
    <property type="term" value="F:acyltransferase activity, transferring groups other than amino-acyl groups"/>
    <property type="evidence" value="ECO:0007669"/>
    <property type="project" value="InterPro"/>
</dbReference>
<dbReference type="Gene3D" id="3.40.630.30">
    <property type="match status" value="1"/>
</dbReference>
<evidence type="ECO:0000259" key="3">
    <source>
        <dbReference type="PROSITE" id="PS51186"/>
    </source>
</evidence>
<dbReference type="PROSITE" id="PS51186">
    <property type="entry name" value="GNAT"/>
    <property type="match status" value="1"/>
</dbReference>
<protein>
    <submittedName>
        <fullName evidence="4">N-acetyltransferase</fullName>
    </submittedName>
</protein>
<dbReference type="Proteomes" id="UP000606922">
    <property type="component" value="Unassembled WGS sequence"/>
</dbReference>
<dbReference type="PANTHER" id="PTHR43877">
    <property type="entry name" value="AMINOALKYLPHOSPHONATE N-ACETYLTRANSFERASE-RELATED-RELATED"/>
    <property type="match status" value="1"/>
</dbReference>
<dbReference type="InterPro" id="IPR016181">
    <property type="entry name" value="Acyl_CoA_acyltransferase"/>
</dbReference>
<dbReference type="EMBL" id="BMGB01000001">
    <property type="protein sequence ID" value="GGB09861.1"/>
    <property type="molecule type" value="Genomic_DNA"/>
</dbReference>
<feature type="domain" description="N-acetyltransferase" evidence="3">
    <location>
        <begin position="5"/>
        <end position="151"/>
    </location>
</feature>
<evidence type="ECO:0000313" key="4">
    <source>
        <dbReference type="EMBL" id="GGB09861.1"/>
    </source>
</evidence>
<dbReference type="AlphaFoldDB" id="A0A916WLP1"/>
<dbReference type="CDD" id="cd04301">
    <property type="entry name" value="NAT_SF"/>
    <property type="match status" value="1"/>
</dbReference>
<evidence type="ECO:0000256" key="1">
    <source>
        <dbReference type="ARBA" id="ARBA00022679"/>
    </source>
</evidence>
<reference evidence="4" key="2">
    <citation type="submission" date="2020-09" db="EMBL/GenBank/DDBJ databases">
        <authorList>
            <person name="Sun Q."/>
            <person name="Zhou Y."/>
        </authorList>
    </citation>
    <scope>NUCLEOTIDE SEQUENCE</scope>
    <source>
        <strain evidence="4">CGMCC 1.12813</strain>
    </source>
</reference>
<dbReference type="InterPro" id="IPR000182">
    <property type="entry name" value="GNAT_dom"/>
</dbReference>
<dbReference type="InterPro" id="IPR050832">
    <property type="entry name" value="Bact_Acetyltransf"/>
</dbReference>
<gene>
    <name evidence="4" type="ORF">GCM10010979_25610</name>
</gene>
<proteinExistence type="predicted"/>
<keyword evidence="2" id="KW-0012">Acyltransferase</keyword>
<reference evidence="4" key="1">
    <citation type="journal article" date="2014" name="Int. J. Syst. Evol. Microbiol.">
        <title>Complete genome sequence of Corynebacterium casei LMG S-19264T (=DSM 44701T), isolated from a smear-ripened cheese.</title>
        <authorList>
            <consortium name="US DOE Joint Genome Institute (JGI-PGF)"/>
            <person name="Walter F."/>
            <person name="Albersmeier A."/>
            <person name="Kalinowski J."/>
            <person name="Ruckert C."/>
        </authorList>
    </citation>
    <scope>NUCLEOTIDE SEQUENCE</scope>
    <source>
        <strain evidence="4">CGMCC 1.12813</strain>
    </source>
</reference>
<keyword evidence="5" id="KW-1185">Reference proteome</keyword>
<name>A0A916WLP1_9MICO</name>
<organism evidence="4 5">
    <name type="scientific">Conyzicola nivalis</name>
    <dbReference type="NCBI Taxonomy" id="1477021"/>
    <lineage>
        <taxon>Bacteria</taxon>
        <taxon>Bacillati</taxon>
        <taxon>Actinomycetota</taxon>
        <taxon>Actinomycetes</taxon>
        <taxon>Micrococcales</taxon>
        <taxon>Microbacteriaceae</taxon>
        <taxon>Conyzicola</taxon>
    </lineage>
</organism>